<dbReference type="PANTHER" id="PTHR32089">
    <property type="entry name" value="METHYL-ACCEPTING CHEMOTAXIS PROTEIN MCPB"/>
    <property type="match status" value="1"/>
</dbReference>
<evidence type="ECO:0000313" key="7">
    <source>
        <dbReference type="Proteomes" id="UP000219612"/>
    </source>
</evidence>
<feature type="compositionally biased region" description="Basic and acidic residues" evidence="3">
    <location>
        <begin position="352"/>
        <end position="367"/>
    </location>
</feature>
<evidence type="ECO:0000256" key="1">
    <source>
        <dbReference type="ARBA" id="ARBA00023224"/>
    </source>
</evidence>
<feature type="domain" description="Methyl-accepting transducer" evidence="5">
    <location>
        <begin position="371"/>
        <end position="585"/>
    </location>
</feature>
<reference evidence="6 7" key="1">
    <citation type="submission" date="2017-09" db="EMBL/GenBank/DDBJ databases">
        <authorList>
            <person name="Ehlers B."/>
            <person name="Leendertz F.H."/>
        </authorList>
    </citation>
    <scope>NUCLEOTIDE SEQUENCE [LARGE SCALE GENOMIC DNA]</scope>
    <source>
        <strain evidence="6 7">CGMCC 4.6857</strain>
    </source>
</reference>
<dbReference type="Proteomes" id="UP000219612">
    <property type="component" value="Unassembled WGS sequence"/>
</dbReference>
<feature type="region of interest" description="Disordered" evidence="3">
    <location>
        <begin position="348"/>
        <end position="380"/>
    </location>
</feature>
<dbReference type="OrthoDB" id="3275842at2"/>
<dbReference type="EMBL" id="OBDY01000012">
    <property type="protein sequence ID" value="SNY51733.1"/>
    <property type="molecule type" value="Genomic_DNA"/>
</dbReference>
<dbReference type="GO" id="GO:0007165">
    <property type="term" value="P:signal transduction"/>
    <property type="evidence" value="ECO:0007669"/>
    <property type="project" value="UniProtKB-KW"/>
</dbReference>
<dbReference type="GO" id="GO:0016020">
    <property type="term" value="C:membrane"/>
    <property type="evidence" value="ECO:0007669"/>
    <property type="project" value="InterPro"/>
</dbReference>
<dbReference type="Pfam" id="PF00015">
    <property type="entry name" value="MCPsignal"/>
    <property type="match status" value="1"/>
</dbReference>
<sequence>MKRSWLREPGRLRILALLATVLVVLMVPVWVITLRAFGSAEQRMLTKEAEELRTALSDHAASMVDFGITNSMRTSAYTDVARGDQAGFEADFPAEQLRAFYGLSGVVGVSRDGKKQVGGKLGPTGYESLPDELRDTTVLNTLIDTGATPGSATCGVTSAVGAPTMFCSLAVYKRGGGGTSSGSLVMLRTLDAAGLGLINQNTDDTTRLLGAPREGSVRHDDMSSLIGTLVVNTAVAGTQVAVQTTVTGVDGVQVTLENLEERPVHNAAVRALTAIAVAVVVMMIFLKVAIGRVVRGSVREQVLPLRQAAERIMESRDVSERLPDSAHPDLRALSAAANGMLAAFESQQAELAGERERAEEQRRRQQSAEEEARDQTLHRVQAESEQIIGGIAYQLGDAVHEVDTVRESVQNINAGAAAAHSATEQMADHAAQADRAAEALGVSLPAAAEMVAVIAQIAGQTRMLALNATIEAARAGRAGEGFAVVADEVRKLADDTSTSAERITTTLGALTTSATDVSSAVATMTDGIASVRAAIDQVRSVADDQQHSISGLISQVQAAIAQIDQLAPAQPQLEATTAGGGLELF</sequence>
<gene>
    <name evidence="6" type="ORF">SAMN05421748_11276</name>
</gene>
<organism evidence="6 7">
    <name type="scientific">Paractinoplanes atraurantiacus</name>
    <dbReference type="NCBI Taxonomy" id="1036182"/>
    <lineage>
        <taxon>Bacteria</taxon>
        <taxon>Bacillati</taxon>
        <taxon>Actinomycetota</taxon>
        <taxon>Actinomycetes</taxon>
        <taxon>Micromonosporales</taxon>
        <taxon>Micromonosporaceae</taxon>
        <taxon>Paractinoplanes</taxon>
    </lineage>
</organism>
<feature type="transmembrane region" description="Helical" evidence="4">
    <location>
        <begin position="12"/>
        <end position="37"/>
    </location>
</feature>
<dbReference type="InterPro" id="IPR007892">
    <property type="entry name" value="CHASE4"/>
</dbReference>
<keyword evidence="4" id="KW-0472">Membrane</keyword>
<proteinExistence type="predicted"/>
<dbReference type="Pfam" id="PF05228">
    <property type="entry name" value="CHASE4"/>
    <property type="match status" value="1"/>
</dbReference>
<dbReference type="SMART" id="SM00283">
    <property type="entry name" value="MA"/>
    <property type="match status" value="1"/>
</dbReference>
<evidence type="ECO:0000256" key="2">
    <source>
        <dbReference type="PROSITE-ProRule" id="PRU00284"/>
    </source>
</evidence>
<dbReference type="InterPro" id="IPR004089">
    <property type="entry name" value="MCPsignal_dom"/>
</dbReference>
<dbReference type="PROSITE" id="PS50111">
    <property type="entry name" value="CHEMOTAXIS_TRANSDUC_2"/>
    <property type="match status" value="1"/>
</dbReference>
<evidence type="ECO:0000256" key="3">
    <source>
        <dbReference type="SAM" id="MobiDB-lite"/>
    </source>
</evidence>
<keyword evidence="4" id="KW-1133">Transmembrane helix</keyword>
<evidence type="ECO:0000256" key="4">
    <source>
        <dbReference type="SAM" id="Phobius"/>
    </source>
</evidence>
<dbReference type="Gene3D" id="1.10.287.950">
    <property type="entry name" value="Methyl-accepting chemotaxis protein"/>
    <property type="match status" value="1"/>
</dbReference>
<evidence type="ECO:0000313" key="6">
    <source>
        <dbReference type="EMBL" id="SNY51733.1"/>
    </source>
</evidence>
<dbReference type="RefSeq" id="WP_097322693.1">
    <property type="nucleotide sequence ID" value="NZ_OBDY01000012.1"/>
</dbReference>
<dbReference type="AlphaFoldDB" id="A0A285IV78"/>
<keyword evidence="7" id="KW-1185">Reference proteome</keyword>
<keyword evidence="4" id="KW-0812">Transmembrane</keyword>
<keyword evidence="1 2" id="KW-0807">Transducer</keyword>
<protein>
    <submittedName>
        <fullName evidence="6">Methyl-accepting chemotaxis protein</fullName>
    </submittedName>
</protein>
<accession>A0A285IV78</accession>
<dbReference type="PANTHER" id="PTHR32089:SF112">
    <property type="entry name" value="LYSOZYME-LIKE PROTEIN-RELATED"/>
    <property type="match status" value="1"/>
</dbReference>
<dbReference type="SUPFAM" id="SSF58104">
    <property type="entry name" value="Methyl-accepting chemotaxis protein (MCP) signaling domain"/>
    <property type="match status" value="1"/>
</dbReference>
<evidence type="ECO:0000259" key="5">
    <source>
        <dbReference type="PROSITE" id="PS50111"/>
    </source>
</evidence>
<name>A0A285IV78_9ACTN</name>